<evidence type="ECO:0000256" key="3">
    <source>
        <dbReference type="ARBA" id="ARBA00022694"/>
    </source>
</evidence>
<evidence type="ECO:0000313" key="10">
    <source>
        <dbReference type="Proteomes" id="UP000076532"/>
    </source>
</evidence>
<dbReference type="HAMAP" id="MF_01161">
    <property type="entry name" value="tRNA_Ile_lys_synt"/>
    <property type="match status" value="1"/>
</dbReference>
<dbReference type="GO" id="GO:0008033">
    <property type="term" value="P:tRNA processing"/>
    <property type="evidence" value="ECO:0007669"/>
    <property type="project" value="UniProtKB-KW"/>
</dbReference>
<dbReference type="EC" id="6.3.4.19" evidence="1"/>
<feature type="domain" description="tRNA(Ile)-lysidine/2-thiocytidine synthase N-terminal" evidence="8">
    <location>
        <begin position="29"/>
        <end position="242"/>
    </location>
</feature>
<dbReference type="Proteomes" id="UP000076532">
    <property type="component" value="Unassembled WGS sequence"/>
</dbReference>
<dbReference type="AlphaFoldDB" id="A0A166BKI2"/>
<accession>A0A166BKI2</accession>
<evidence type="ECO:0000256" key="6">
    <source>
        <dbReference type="ARBA" id="ARBA00048539"/>
    </source>
</evidence>
<dbReference type="InterPro" id="IPR012094">
    <property type="entry name" value="tRNA_Ile_lys_synt"/>
</dbReference>
<organism evidence="9 10">
    <name type="scientific">Athelia psychrophila</name>
    <dbReference type="NCBI Taxonomy" id="1759441"/>
    <lineage>
        <taxon>Eukaryota</taxon>
        <taxon>Fungi</taxon>
        <taxon>Dikarya</taxon>
        <taxon>Basidiomycota</taxon>
        <taxon>Agaricomycotina</taxon>
        <taxon>Agaricomycetes</taxon>
        <taxon>Agaricomycetidae</taxon>
        <taxon>Atheliales</taxon>
        <taxon>Atheliaceae</taxon>
        <taxon>Athelia</taxon>
    </lineage>
</organism>
<dbReference type="InterPro" id="IPR012795">
    <property type="entry name" value="tRNA_Ile_lys_synt_N"/>
</dbReference>
<dbReference type="PANTHER" id="PTHR43033">
    <property type="entry name" value="TRNA(ILE)-LYSIDINE SYNTHASE-RELATED"/>
    <property type="match status" value="1"/>
</dbReference>
<dbReference type="InterPro" id="IPR014729">
    <property type="entry name" value="Rossmann-like_a/b/a_fold"/>
</dbReference>
<proteinExistence type="inferred from homology"/>
<dbReference type="GO" id="GO:0005524">
    <property type="term" value="F:ATP binding"/>
    <property type="evidence" value="ECO:0007669"/>
    <property type="project" value="UniProtKB-KW"/>
</dbReference>
<dbReference type="PANTHER" id="PTHR43033:SF1">
    <property type="entry name" value="TRNA(ILE)-LYSIDINE SYNTHASE-RELATED"/>
    <property type="match status" value="1"/>
</dbReference>
<evidence type="ECO:0000259" key="8">
    <source>
        <dbReference type="Pfam" id="PF01171"/>
    </source>
</evidence>
<dbReference type="InterPro" id="IPR011063">
    <property type="entry name" value="TilS/TtcA_N"/>
</dbReference>
<feature type="coiled-coil region" evidence="7">
    <location>
        <begin position="294"/>
        <end position="321"/>
    </location>
</feature>
<keyword evidence="5" id="KW-0067">ATP-binding</keyword>
<evidence type="ECO:0000256" key="5">
    <source>
        <dbReference type="ARBA" id="ARBA00022840"/>
    </source>
</evidence>
<dbReference type="GO" id="GO:0032267">
    <property type="term" value="F:tRNA(Ile)-lysidine synthase activity"/>
    <property type="evidence" value="ECO:0007669"/>
    <property type="project" value="UniProtKB-EC"/>
</dbReference>
<dbReference type="OrthoDB" id="434144at2759"/>
<keyword evidence="4" id="KW-0547">Nucleotide-binding</keyword>
<dbReference type="NCBIfam" id="TIGR02432">
    <property type="entry name" value="lysidine_TilS_N"/>
    <property type="match status" value="1"/>
</dbReference>
<keyword evidence="7" id="KW-0175">Coiled coil</keyword>
<evidence type="ECO:0000256" key="4">
    <source>
        <dbReference type="ARBA" id="ARBA00022741"/>
    </source>
</evidence>
<keyword evidence="3" id="KW-0819">tRNA processing</keyword>
<protein>
    <recommendedName>
        <fullName evidence="1">tRNA(Ile)-lysidine synthetase</fullName>
        <ecNumber evidence="1">6.3.4.19</ecNumber>
    </recommendedName>
</protein>
<evidence type="ECO:0000313" key="9">
    <source>
        <dbReference type="EMBL" id="KZP12734.1"/>
    </source>
</evidence>
<keyword evidence="10" id="KW-1185">Reference proteome</keyword>
<dbReference type="CDD" id="cd01992">
    <property type="entry name" value="TilS_N"/>
    <property type="match status" value="1"/>
</dbReference>
<comment type="catalytic activity">
    <reaction evidence="6">
        <text>cytidine(34) in tRNA(Ile2) + L-lysine + ATP = lysidine(34) in tRNA(Ile2) + AMP + diphosphate + H(+)</text>
        <dbReference type="Rhea" id="RHEA:43744"/>
        <dbReference type="Rhea" id="RHEA-COMP:10625"/>
        <dbReference type="Rhea" id="RHEA-COMP:10670"/>
        <dbReference type="ChEBI" id="CHEBI:15378"/>
        <dbReference type="ChEBI" id="CHEBI:30616"/>
        <dbReference type="ChEBI" id="CHEBI:32551"/>
        <dbReference type="ChEBI" id="CHEBI:33019"/>
        <dbReference type="ChEBI" id="CHEBI:82748"/>
        <dbReference type="ChEBI" id="CHEBI:83665"/>
        <dbReference type="ChEBI" id="CHEBI:456215"/>
        <dbReference type="EC" id="6.3.4.19"/>
    </reaction>
</comment>
<keyword evidence="2" id="KW-0436">Ligase</keyword>
<evidence type="ECO:0000256" key="1">
    <source>
        <dbReference type="ARBA" id="ARBA00013267"/>
    </source>
</evidence>
<reference evidence="9 10" key="1">
    <citation type="journal article" date="2016" name="Mol. Biol. Evol.">
        <title>Comparative Genomics of Early-Diverging Mushroom-Forming Fungi Provides Insights into the Origins of Lignocellulose Decay Capabilities.</title>
        <authorList>
            <person name="Nagy L.G."/>
            <person name="Riley R."/>
            <person name="Tritt A."/>
            <person name="Adam C."/>
            <person name="Daum C."/>
            <person name="Floudas D."/>
            <person name="Sun H."/>
            <person name="Yadav J.S."/>
            <person name="Pangilinan J."/>
            <person name="Larsson K.H."/>
            <person name="Matsuura K."/>
            <person name="Barry K."/>
            <person name="Labutti K."/>
            <person name="Kuo R."/>
            <person name="Ohm R.A."/>
            <person name="Bhattacharya S.S."/>
            <person name="Shirouzu T."/>
            <person name="Yoshinaga Y."/>
            <person name="Martin F.M."/>
            <person name="Grigoriev I.V."/>
            <person name="Hibbett D.S."/>
        </authorList>
    </citation>
    <scope>NUCLEOTIDE SEQUENCE [LARGE SCALE GENOMIC DNA]</scope>
    <source>
        <strain evidence="9 10">CBS 109695</strain>
    </source>
</reference>
<evidence type="ECO:0000256" key="7">
    <source>
        <dbReference type="SAM" id="Coils"/>
    </source>
</evidence>
<dbReference type="STRING" id="436010.A0A166BKI2"/>
<name>A0A166BKI2_9AGAM</name>
<evidence type="ECO:0000256" key="2">
    <source>
        <dbReference type="ARBA" id="ARBA00022598"/>
    </source>
</evidence>
<dbReference type="Pfam" id="PF01171">
    <property type="entry name" value="ATP_bind_3"/>
    <property type="match status" value="1"/>
</dbReference>
<sequence length="582" mass="64434">MLRRVAAITQGEFLQALQTSRPPNGWAKKIAVANSGGPDSTCLLFLMDKLLSDPEVSGKGLPMTTLSLTVNHGLQESSNTMAMQCERNAKSLRVDHLTSTIPWGETPFPSRPVESSAFEGLARDARYHLLFDAMTRMDVNTLAFGHHADDQVETALMRLARGTSEIGAGGMRPCRRWGMGMSNLEGGLAWAGYEGMRRWIIRPMLSFSKDRILATCEENKLEYVVDPTNFQPDVTLRNAIRHTLAAAEADSNGTPLPPRPEGESLSGEVHAQVEKMKVAAEQLKEAHYDISGGAAQLRGAVRELTARVSDINAEVDRHLKRRTIPSPVGTFLLAAQDLAAIEDPTVRAAIVLRILRYVSFHPWGSVRAEGNRRSQRLQQIVDLVWAPDPLHLESRHLVAGSGVLWRLAIFRQEEDGRMVLRLPDKSAAHTVKPGERLGWLASRQPPPKKSSQWATARRQNALDEVDLSDELLRAQKAAMGGGAKPFQVLFDNRFLLRFDMDKMPATLATSLAMGRSKIVLGAVTNWQWPHVEWVRGNHKEGRTTLAFVNDPNVNSTNAQEASIDPQLDGWITIEWIRASDAT</sequence>
<gene>
    <name evidence="9" type="ORF">FIBSPDRAFT_798642</name>
</gene>
<dbReference type="Gene3D" id="3.40.50.620">
    <property type="entry name" value="HUPs"/>
    <property type="match status" value="1"/>
</dbReference>
<dbReference type="SUPFAM" id="SSF52402">
    <property type="entry name" value="Adenine nucleotide alpha hydrolases-like"/>
    <property type="match status" value="1"/>
</dbReference>
<dbReference type="EMBL" id="KV417643">
    <property type="protein sequence ID" value="KZP12734.1"/>
    <property type="molecule type" value="Genomic_DNA"/>
</dbReference>